<feature type="compositionally biased region" description="Polar residues" evidence="2">
    <location>
        <begin position="137"/>
        <end position="165"/>
    </location>
</feature>
<keyword evidence="1" id="KW-0539">Nucleus</keyword>
<gene>
    <name evidence="4" type="ORF">CH63R_03777</name>
</gene>
<comment type="caution">
    <text evidence="4">The sequence shown here is derived from an EMBL/GenBank/DDBJ whole genome shotgun (WGS) entry which is preliminary data.</text>
</comment>
<dbReference type="EMBL" id="LTAN01000003">
    <property type="protein sequence ID" value="OBR11481.1"/>
    <property type="molecule type" value="Genomic_DNA"/>
</dbReference>
<keyword evidence="5" id="KW-1185">Reference proteome</keyword>
<dbReference type="GO" id="GO:0000976">
    <property type="term" value="F:transcription cis-regulatory region binding"/>
    <property type="evidence" value="ECO:0007669"/>
    <property type="project" value="TreeGrafter"/>
</dbReference>
<dbReference type="GO" id="GO:0005634">
    <property type="term" value="C:nucleus"/>
    <property type="evidence" value="ECO:0007669"/>
    <property type="project" value="TreeGrafter"/>
</dbReference>
<feature type="compositionally biased region" description="Pro residues" evidence="2">
    <location>
        <begin position="519"/>
        <end position="531"/>
    </location>
</feature>
<sequence>MTADDTDAVSGSGGGTGGAAGAGAARQRHKRTRTGCLKCRIRRRKCDEGKPQCQRCIDGNFECQYGPRLTFLNKNALTVSPSPKAADAAAAAATPKYSRLQFVGPGTSKQNPKDFVSSSSSSSPPPPQRPPDPTVATEISHTPASLPPSQTHTPTVFSFQANLQSPDHPPKLLPLEPSLAPASHNSPPPPPLLTQWRSRSIGSIGHESLASPVGKLDISVQTPGRPLNNDAAYETALDVLLSLGNEGTGTGAVPSPGHGSGPYAVGGGGGGGNGGNGGDGTGVSPRDIMSISPASTRERRVSAVAQAAYVSTPSGIPQDRLLQLLRHFRYQVAPWLDLCDMSQTFGLYVPRLAIEDERVLHCLLAVAAVAQQAETRTLLDDVEYLKSLAAASPVYPEGVAISDGHLAHLTLWTACQFTSSIPDGWQSLSITMGDGFWRAALAEATPKTLSILSVLIRFELAAALVTGVPICIPEHLHHHSYNPISQPYTSSPIAESIFQCTIEPLLLCAQVVNLCAGSPPPRPPPPPPPPSLHTDLGDHHPPPSPVQRWTQLSDALAAWYAERAQEFRPMVEMDGDESLFPVLLFTNGAAVLANQLYHTAMLLLLQNRPRTLRATASKKSSSSSSSSSSPLWHARRVCGIALNNDRRDSWDLCLVASLYLAAQRMTYEPQQRAVLGCFDRVRALTGWDVDGFAARAREDWGLMM</sequence>
<feature type="compositionally biased region" description="Low complexity" evidence="2">
    <location>
        <begin position="173"/>
        <end position="185"/>
    </location>
</feature>
<dbReference type="PANTHER" id="PTHR37534:SF4">
    <property type="entry name" value="ZN(II)2CYS6 TRANSCRIPTION FACTOR (EUROFUNG)"/>
    <property type="match status" value="1"/>
</dbReference>
<feature type="region of interest" description="Disordered" evidence="2">
    <location>
        <begin position="101"/>
        <end position="191"/>
    </location>
</feature>
<feature type="compositionally biased region" description="Gly residues" evidence="2">
    <location>
        <begin position="258"/>
        <end position="281"/>
    </location>
</feature>
<feature type="region of interest" description="Disordered" evidence="2">
    <location>
        <begin position="1"/>
        <end position="28"/>
    </location>
</feature>
<feature type="domain" description="Zn(2)-C6 fungal-type" evidence="3">
    <location>
        <begin position="35"/>
        <end position="65"/>
    </location>
</feature>
<dbReference type="Pfam" id="PF00172">
    <property type="entry name" value="Zn_clus"/>
    <property type="match status" value="1"/>
</dbReference>
<dbReference type="GO" id="GO:0008270">
    <property type="term" value="F:zinc ion binding"/>
    <property type="evidence" value="ECO:0007669"/>
    <property type="project" value="InterPro"/>
</dbReference>
<dbReference type="InterPro" id="IPR036864">
    <property type="entry name" value="Zn2-C6_fun-type_DNA-bd_sf"/>
</dbReference>
<protein>
    <submittedName>
        <fullName evidence="4">C6 transcription factor</fullName>
    </submittedName>
</protein>
<evidence type="ECO:0000313" key="5">
    <source>
        <dbReference type="Proteomes" id="UP000092177"/>
    </source>
</evidence>
<dbReference type="Proteomes" id="UP000092177">
    <property type="component" value="Chromosome 3"/>
</dbReference>
<feature type="region of interest" description="Disordered" evidence="2">
    <location>
        <begin position="253"/>
        <end position="289"/>
    </location>
</feature>
<evidence type="ECO:0000256" key="2">
    <source>
        <dbReference type="SAM" id="MobiDB-lite"/>
    </source>
</evidence>
<dbReference type="OrthoDB" id="4475584at2759"/>
<dbReference type="VEuPathDB" id="FungiDB:CH63R_03777"/>
<dbReference type="PROSITE" id="PS00463">
    <property type="entry name" value="ZN2_CY6_FUNGAL_1"/>
    <property type="match status" value="1"/>
</dbReference>
<dbReference type="RefSeq" id="XP_018159998.1">
    <property type="nucleotide sequence ID" value="XM_018298752.1"/>
</dbReference>
<feature type="compositionally biased region" description="Pro residues" evidence="2">
    <location>
        <begin position="123"/>
        <end position="133"/>
    </location>
</feature>
<feature type="compositionally biased region" description="Gly residues" evidence="2">
    <location>
        <begin position="11"/>
        <end position="21"/>
    </location>
</feature>
<accession>A0A1B7YH59</accession>
<dbReference type="AlphaFoldDB" id="A0A1B7YH59"/>
<name>A0A1B7YH59_COLHI</name>
<dbReference type="GeneID" id="28862859"/>
<dbReference type="InterPro" id="IPR001138">
    <property type="entry name" value="Zn2Cys6_DnaBD"/>
</dbReference>
<dbReference type="GO" id="GO:0000981">
    <property type="term" value="F:DNA-binding transcription factor activity, RNA polymerase II-specific"/>
    <property type="evidence" value="ECO:0007669"/>
    <property type="project" value="InterPro"/>
</dbReference>
<dbReference type="Gene3D" id="4.10.240.10">
    <property type="entry name" value="Zn(2)-C6 fungal-type DNA-binding domain"/>
    <property type="match status" value="1"/>
</dbReference>
<evidence type="ECO:0000313" key="4">
    <source>
        <dbReference type="EMBL" id="OBR11481.1"/>
    </source>
</evidence>
<proteinExistence type="predicted"/>
<dbReference type="SMART" id="SM00066">
    <property type="entry name" value="GAL4"/>
    <property type="match status" value="1"/>
</dbReference>
<dbReference type="SUPFAM" id="SSF57701">
    <property type="entry name" value="Zn2/Cys6 DNA-binding domain"/>
    <property type="match status" value="1"/>
</dbReference>
<feature type="region of interest" description="Disordered" evidence="2">
    <location>
        <begin position="519"/>
        <end position="547"/>
    </location>
</feature>
<organism evidence="4 5">
    <name type="scientific">Colletotrichum higginsianum (strain IMI 349063)</name>
    <name type="common">Crucifer anthracnose fungus</name>
    <dbReference type="NCBI Taxonomy" id="759273"/>
    <lineage>
        <taxon>Eukaryota</taxon>
        <taxon>Fungi</taxon>
        <taxon>Dikarya</taxon>
        <taxon>Ascomycota</taxon>
        <taxon>Pezizomycotina</taxon>
        <taxon>Sordariomycetes</taxon>
        <taxon>Hypocreomycetidae</taxon>
        <taxon>Glomerellales</taxon>
        <taxon>Glomerellaceae</taxon>
        <taxon>Colletotrichum</taxon>
        <taxon>Colletotrichum destructivum species complex</taxon>
    </lineage>
</organism>
<evidence type="ECO:0000256" key="1">
    <source>
        <dbReference type="ARBA" id="ARBA00023242"/>
    </source>
</evidence>
<dbReference type="CDD" id="cd00067">
    <property type="entry name" value="GAL4"/>
    <property type="match status" value="1"/>
</dbReference>
<dbReference type="KEGG" id="chig:CH63R_03777"/>
<dbReference type="GO" id="GO:0045944">
    <property type="term" value="P:positive regulation of transcription by RNA polymerase II"/>
    <property type="evidence" value="ECO:0007669"/>
    <property type="project" value="TreeGrafter"/>
</dbReference>
<dbReference type="PROSITE" id="PS50048">
    <property type="entry name" value="ZN2_CY6_FUNGAL_2"/>
    <property type="match status" value="1"/>
</dbReference>
<evidence type="ECO:0000259" key="3">
    <source>
        <dbReference type="PROSITE" id="PS50048"/>
    </source>
</evidence>
<reference evidence="5" key="1">
    <citation type="journal article" date="2017" name="BMC Genomics">
        <title>Gapless genome assembly of Colletotrichum higginsianum reveals chromosome structure and association of transposable elements with secondary metabolite gene clusters.</title>
        <authorList>
            <person name="Dallery J.-F."/>
            <person name="Lapalu N."/>
            <person name="Zampounis A."/>
            <person name="Pigne S."/>
            <person name="Luyten I."/>
            <person name="Amselem J."/>
            <person name="Wittenberg A.H.J."/>
            <person name="Zhou S."/>
            <person name="de Queiroz M.V."/>
            <person name="Robin G.P."/>
            <person name="Auger A."/>
            <person name="Hainaut M."/>
            <person name="Henrissat B."/>
            <person name="Kim K.-T."/>
            <person name="Lee Y.-H."/>
            <person name="Lespinet O."/>
            <person name="Schwartz D.C."/>
            <person name="Thon M.R."/>
            <person name="O'Connell R.J."/>
        </authorList>
    </citation>
    <scope>NUCLEOTIDE SEQUENCE [LARGE SCALE GENOMIC DNA]</scope>
    <source>
        <strain evidence="5">IMI 349063</strain>
    </source>
</reference>
<dbReference type="PANTHER" id="PTHR37534">
    <property type="entry name" value="TRANSCRIPTIONAL ACTIVATOR PROTEIN UGA3"/>
    <property type="match status" value="1"/>
</dbReference>